<dbReference type="Proteomes" id="UP000076420">
    <property type="component" value="Unassembled WGS sequence"/>
</dbReference>
<evidence type="ECO:0000256" key="1">
    <source>
        <dbReference type="SAM" id="MobiDB-lite"/>
    </source>
</evidence>
<name>A0A2C9KRY8_BIOGL</name>
<feature type="region of interest" description="Disordered" evidence="1">
    <location>
        <begin position="419"/>
        <end position="444"/>
    </location>
</feature>
<dbReference type="InterPro" id="IPR026180">
    <property type="entry name" value="NSL1"/>
</dbReference>
<dbReference type="PANTHER" id="PTHR22443">
    <property type="entry name" value="NON-SPECIFIC LETHAL 1, ISOFORM M"/>
    <property type="match status" value="1"/>
</dbReference>
<dbReference type="GO" id="GO:0035035">
    <property type="term" value="F:histone acetyltransferase binding"/>
    <property type="evidence" value="ECO:0007669"/>
    <property type="project" value="TreeGrafter"/>
</dbReference>
<dbReference type="PANTHER" id="PTHR22443:SF18">
    <property type="entry name" value="NON-SPECIFIC LETHAL 1, ISOFORM M"/>
    <property type="match status" value="1"/>
</dbReference>
<feature type="compositionally biased region" description="Acidic residues" evidence="1">
    <location>
        <begin position="830"/>
        <end position="841"/>
    </location>
</feature>
<feature type="region of interest" description="Disordered" evidence="1">
    <location>
        <begin position="1038"/>
        <end position="1058"/>
    </location>
</feature>
<feature type="compositionally biased region" description="Low complexity" evidence="1">
    <location>
        <begin position="419"/>
        <end position="435"/>
    </location>
</feature>
<feature type="region of interest" description="Disordered" evidence="1">
    <location>
        <begin position="1187"/>
        <end position="1239"/>
    </location>
</feature>
<dbReference type="EnsemblMetazoa" id="BGLB022857-RB">
    <property type="protein sequence ID" value="BGLB022857-PB"/>
    <property type="gene ID" value="BGLB022857"/>
</dbReference>
<evidence type="ECO:0000256" key="2">
    <source>
        <dbReference type="SAM" id="SignalP"/>
    </source>
</evidence>
<dbReference type="OrthoDB" id="6022640at2759"/>
<dbReference type="PROSITE" id="PS52052">
    <property type="entry name" value="PEHE"/>
    <property type="match status" value="1"/>
</dbReference>
<sequence>MSGTSTLRICLAAMAPALTEAASARLKLQDSSAKNESISVGKADKKSNEENLSKGDRSKDLHSLHTVSIRNRSNAVSHLLLSNEQRNPICFDQKRLTTLSNSCPQTIPANIKTLNFKVTHIDKLYDSEKLLVKNVNGAKPDQYFDNNKIMSHIVASKPNEQNKSSGISIEDGNEIFDSSCVAKTKIISPVMVNGESGFIRKAQNEDSLKDIDEKKDGLCNNNIQLKSEQKISSASFNSTSKLLESTKMGINVKHDQTVTDVILENTCKSEALIDEKTKEEMRKECIKKQIYLERKADILLRRLKRMKAKVVEAHAKEQFRHFMKFQHKNLQSVAKAIKNETPGPTELKEHFLSNDDVKNMSAAQLVKLVKNYQPNRITSTEDSLTSKLKLFSSNTVLMDASVCSSALKTSERLMQRVQTTSADLDSDATASSSGGESDDELGASVTSADLPPLIKRAEWKWVMDRAAVVARWTWLQAQVSDLEYRIRQQSQIYRQLRNSKGGVVLGDPPSSAEILRRFQDIQAKAMGVHGNEEKPGAASISSEVSPCNVSTFMSNVDKQAARLTQSLGNCLSPATSLIGSPAGLPKNLNVNGLTESPCSTSTDIGIDDSPSISKERLVSGKINEQLEHNSSLADASCHSARCRPLRSYRKRKILRTIGLYKTNSKAARLSDIRCRCYPPMTPCPICGGRYNNTLTTDPDTMSLQERVALLDPSFHPVLSFPQDVYWSIYCEGLLKSGLLQSKPLPRKTRVGESKRQKVINLISEPSKKSKQKGRNTTASVIHFTTKIKQKYEGKGKAVSSKGKSLKTCINRAKRKKTKAAREAMKRSQQDDDEDLEAEYLEQETSMSSHKEHGLASSLSQSSLKDGVHQRKRKVDNSYDINNIVIPLSMATSTIEQPQYKEIVTPKWREISKSCSAEINIKIDQCPKLEVIQEKSKVIENVLDDEPIEDISDERYAARHLILEQEEKKRFRSFVQYPPIRRNRGRSDALSSSSGRTINSERFSTEESNITFVEDGYLSSQPSTPVINKSLSTFFPKVNDESYESQPSTSRRRTISLSKRERSSSLIFDDLPNFPDEGSGVKPWPRRTFPISESEYQLMIKELTPNCEPVHHRSVTRRILEPSVYVGNSENHEDVSNAPSPHPSNESLSSMGDDPNDTEWLEITKRGRSRTAINDDIHENEWITSDTRRGKYRQIFNDDANDPDWTSLDTRRRCRQSLNDDKNDPDWTGSDTPRKNKIKR</sequence>
<evidence type="ECO:0000259" key="3">
    <source>
        <dbReference type="PROSITE" id="PS52052"/>
    </source>
</evidence>
<dbReference type="RefSeq" id="XP_013061739.2">
    <property type="nucleotide sequence ID" value="XM_013206285.2"/>
</dbReference>
<dbReference type="AlphaFoldDB" id="A0A2C9KRY8"/>
<feature type="compositionally biased region" description="Polar residues" evidence="1">
    <location>
        <begin position="1136"/>
        <end position="1149"/>
    </location>
</feature>
<keyword evidence="2" id="KW-0732">Signal</keyword>
<feature type="region of interest" description="Disordered" evidence="1">
    <location>
        <begin position="1128"/>
        <end position="1158"/>
    </location>
</feature>
<evidence type="ECO:0000313" key="5">
    <source>
        <dbReference type="Proteomes" id="UP000076420"/>
    </source>
</evidence>
<dbReference type="InterPro" id="IPR029332">
    <property type="entry name" value="PEHE_dom"/>
</dbReference>
<accession>A0A2C9KRY8</accession>
<organism evidence="4 5">
    <name type="scientific">Biomphalaria glabrata</name>
    <name type="common">Bloodfluke planorb</name>
    <name type="synonym">Freshwater snail</name>
    <dbReference type="NCBI Taxonomy" id="6526"/>
    <lineage>
        <taxon>Eukaryota</taxon>
        <taxon>Metazoa</taxon>
        <taxon>Spiralia</taxon>
        <taxon>Lophotrochozoa</taxon>
        <taxon>Mollusca</taxon>
        <taxon>Gastropoda</taxon>
        <taxon>Heterobranchia</taxon>
        <taxon>Euthyneura</taxon>
        <taxon>Panpulmonata</taxon>
        <taxon>Hygrophila</taxon>
        <taxon>Lymnaeoidea</taxon>
        <taxon>Planorbidae</taxon>
        <taxon>Biomphalaria</taxon>
    </lineage>
</organism>
<dbReference type="SMART" id="SM01300">
    <property type="entry name" value="PEHE"/>
    <property type="match status" value="1"/>
</dbReference>
<feature type="region of interest" description="Disordered" evidence="1">
    <location>
        <begin position="811"/>
        <end position="872"/>
    </location>
</feature>
<feature type="compositionally biased region" description="Basic and acidic residues" evidence="1">
    <location>
        <begin position="819"/>
        <end position="829"/>
    </location>
</feature>
<feature type="signal peptide" evidence="2">
    <location>
        <begin position="1"/>
        <end position="21"/>
    </location>
</feature>
<dbReference type="KEGG" id="bgt:106051151"/>
<feature type="region of interest" description="Disordered" evidence="1">
    <location>
        <begin position="35"/>
        <end position="59"/>
    </location>
</feature>
<dbReference type="VEuPathDB" id="VectorBase:BGLB022857"/>
<evidence type="ECO:0000313" key="4">
    <source>
        <dbReference type="EnsemblMetazoa" id="BGLB022857-PB"/>
    </source>
</evidence>
<dbReference type="STRING" id="6526.A0A2C9KRY8"/>
<proteinExistence type="predicted"/>
<feature type="compositionally biased region" description="Basic and acidic residues" evidence="1">
    <location>
        <begin position="42"/>
        <end position="59"/>
    </location>
</feature>
<feature type="chain" id="PRO_5012564626" description="PEHE domain-containing protein" evidence="2">
    <location>
        <begin position="22"/>
        <end position="1239"/>
    </location>
</feature>
<reference evidence="4" key="1">
    <citation type="submission" date="2020-05" db="UniProtKB">
        <authorList>
            <consortium name="EnsemblMetazoa"/>
        </authorList>
    </citation>
    <scope>IDENTIFICATION</scope>
    <source>
        <strain evidence="4">BB02</strain>
    </source>
</reference>
<protein>
    <recommendedName>
        <fullName evidence="3">PEHE domain-containing protein</fullName>
    </recommendedName>
</protein>
<gene>
    <name evidence="4" type="primary">106051151</name>
</gene>
<dbReference type="VEuPathDB" id="VectorBase:BGLAX_029886"/>
<feature type="domain" description="PEHE" evidence="3">
    <location>
        <begin position="901"/>
        <end position="1083"/>
    </location>
</feature>
<dbReference type="GO" id="GO:0044545">
    <property type="term" value="C:NSL complex"/>
    <property type="evidence" value="ECO:0007669"/>
    <property type="project" value="TreeGrafter"/>
</dbReference>